<evidence type="ECO:0000313" key="1">
    <source>
        <dbReference type="EMBL" id="SIB07794.1"/>
    </source>
</evidence>
<dbReference type="Proteomes" id="UP000185210">
    <property type="component" value="Unassembled WGS sequence"/>
</dbReference>
<dbReference type="AlphaFoldDB" id="A0AB38D0D8"/>
<protein>
    <submittedName>
        <fullName evidence="1">Uncharacterized protein</fullName>
    </submittedName>
</protein>
<accession>A0AB38D0D8</accession>
<proteinExistence type="predicted"/>
<name>A0AB38D0D8_9MYCO</name>
<reference evidence="1 2" key="1">
    <citation type="submission" date="2016-11" db="EMBL/GenBank/DDBJ databases">
        <authorList>
            <consortium name="Pathogen Informatics"/>
        </authorList>
    </citation>
    <scope>NUCLEOTIDE SEQUENCE [LARGE SCALE GENOMIC DNA]</scope>
    <source>
        <strain evidence="1 2">104</strain>
    </source>
</reference>
<gene>
    <name evidence="1" type="ORF">SAMEA2070301_02769</name>
</gene>
<dbReference type="EMBL" id="FSHM01000004">
    <property type="protein sequence ID" value="SIB07794.1"/>
    <property type="molecule type" value="Genomic_DNA"/>
</dbReference>
<comment type="caution">
    <text evidence="1">The sequence shown here is derived from an EMBL/GenBank/DDBJ whole genome shotgun (WGS) entry which is preliminary data.</text>
</comment>
<organism evidence="1 2">
    <name type="scientific">Mycobacteroides abscessus subsp. abscessus</name>
    <dbReference type="NCBI Taxonomy" id="1185650"/>
    <lineage>
        <taxon>Bacteria</taxon>
        <taxon>Bacillati</taxon>
        <taxon>Actinomycetota</taxon>
        <taxon>Actinomycetes</taxon>
        <taxon>Mycobacteriales</taxon>
        <taxon>Mycobacteriaceae</taxon>
        <taxon>Mycobacteroides</taxon>
        <taxon>Mycobacteroides abscessus</taxon>
    </lineage>
</organism>
<evidence type="ECO:0000313" key="2">
    <source>
        <dbReference type="Proteomes" id="UP000185210"/>
    </source>
</evidence>
<dbReference type="RefSeq" id="WP_157931100.1">
    <property type="nucleotide sequence ID" value="NZ_CAACXQ010000012.1"/>
</dbReference>
<sequence length="55" mass="5784">MNGRAALLCPVCRKPIVSTVAGAVRWHNDKAGGNCPMSGKPYAWARPTDSEAIAS</sequence>